<comment type="cofactor">
    <cofactor evidence="1 6">
        <name>pyridoxal 5'-phosphate</name>
        <dbReference type="ChEBI" id="CHEBI:597326"/>
    </cofactor>
</comment>
<evidence type="ECO:0000256" key="6">
    <source>
        <dbReference type="RuleBase" id="RU000382"/>
    </source>
</evidence>
<reference evidence="8 9" key="1">
    <citation type="submission" date="2020-11" db="EMBL/GenBank/DDBJ databases">
        <title>A novel isolate from a Black sea contaminated sediment with potential to produce alkanes: Plantactinospora alkalitolerans sp. nov.</title>
        <authorList>
            <person name="Carro L."/>
            <person name="Veyisoglu A."/>
            <person name="Guven K."/>
            <person name="Schumann P."/>
            <person name="Klenk H.-P."/>
            <person name="Sahin N."/>
        </authorList>
    </citation>
    <scope>NUCLEOTIDE SEQUENCE [LARGE SCALE GENOMIC DNA]</scope>
    <source>
        <strain evidence="8 9">S1510</strain>
    </source>
</reference>
<evidence type="ECO:0000256" key="2">
    <source>
        <dbReference type="ARBA" id="ARBA00009533"/>
    </source>
</evidence>
<dbReference type="Proteomes" id="UP000638560">
    <property type="component" value="Unassembled WGS sequence"/>
</dbReference>
<name>A0ABS0H3E3_9ACTN</name>
<dbReference type="Gene3D" id="3.40.640.10">
    <property type="entry name" value="Type I PLP-dependent aspartate aminotransferase-like (Major domain)"/>
    <property type="match status" value="1"/>
</dbReference>
<evidence type="ECO:0000256" key="3">
    <source>
        <dbReference type="ARBA" id="ARBA00022793"/>
    </source>
</evidence>
<dbReference type="InterPro" id="IPR015421">
    <property type="entry name" value="PyrdxlP-dep_Trfase_major"/>
</dbReference>
<evidence type="ECO:0000256" key="7">
    <source>
        <dbReference type="SAM" id="MobiDB-lite"/>
    </source>
</evidence>
<dbReference type="NCBIfam" id="NF002748">
    <property type="entry name" value="PRK02769.1"/>
    <property type="match status" value="1"/>
</dbReference>
<feature type="compositionally biased region" description="Polar residues" evidence="7">
    <location>
        <begin position="410"/>
        <end position="419"/>
    </location>
</feature>
<dbReference type="EC" id="4.1.1.22" evidence="8"/>
<dbReference type="SUPFAM" id="SSF53383">
    <property type="entry name" value="PLP-dependent transferases"/>
    <property type="match status" value="1"/>
</dbReference>
<dbReference type="Pfam" id="PF00282">
    <property type="entry name" value="Pyridoxal_deC"/>
    <property type="match status" value="1"/>
</dbReference>
<gene>
    <name evidence="8" type="ORF">I0C86_27785</name>
</gene>
<evidence type="ECO:0000256" key="4">
    <source>
        <dbReference type="ARBA" id="ARBA00022898"/>
    </source>
</evidence>
<evidence type="ECO:0000313" key="9">
    <source>
        <dbReference type="Proteomes" id="UP000638560"/>
    </source>
</evidence>
<dbReference type="InterPro" id="IPR051151">
    <property type="entry name" value="Group_II_Decarboxylase"/>
</dbReference>
<dbReference type="PANTHER" id="PTHR46101">
    <property type="match status" value="1"/>
</dbReference>
<feature type="region of interest" description="Disordered" evidence="7">
    <location>
        <begin position="399"/>
        <end position="419"/>
    </location>
</feature>
<sequence>MEHVLPLETAAPPGRRPDMLAMERLHQLLTALSRQTTTNLGFPDAADLDIGDLGPLLRTLLNNVGDPYGPAGPYGKHTKTFERDVVEAFADLFRAPLADRWGYTTTGSTEGTHCALWMARTRHPDTVVVCSAAAHYGVARLADMLRMPLITVPVNDRDELDYDSLATQVRARRARKRRPPAVVVVATIGTTMTEAIDDVTRIHQALDTARVARDQRWIHADAALAGIPLGLMNPADRPGFDFSNGADSLVVSGHKFLGTPLPCAVLIVRDSARAGTARHVDYIGSHDTTVTGSRSGHAPLMLWWALQTWGWDGLRRRADQSRDLAQHTVQRLTGIGWRAWRHPLAFTVVLDPPPDALLRRWPLPVSDGRAHLVCMPGKTRVQVDAFVADLVATTRLTAPGRRRPRPQVATALQASESVA</sequence>
<keyword evidence="3" id="KW-0210">Decarboxylase</keyword>
<keyword evidence="4 6" id="KW-0663">Pyridoxal phosphate</keyword>
<proteinExistence type="inferred from homology"/>
<organism evidence="8 9">
    <name type="scientific">Plantactinospora alkalitolerans</name>
    <dbReference type="NCBI Taxonomy" id="2789879"/>
    <lineage>
        <taxon>Bacteria</taxon>
        <taxon>Bacillati</taxon>
        <taxon>Actinomycetota</taxon>
        <taxon>Actinomycetes</taxon>
        <taxon>Micromonosporales</taxon>
        <taxon>Micromonosporaceae</taxon>
        <taxon>Plantactinospora</taxon>
    </lineage>
</organism>
<dbReference type="RefSeq" id="WP_196204253.1">
    <property type="nucleotide sequence ID" value="NZ_JADPUN010000247.1"/>
</dbReference>
<dbReference type="PROSITE" id="PS00392">
    <property type="entry name" value="DDC_GAD_HDC_YDC"/>
    <property type="match status" value="1"/>
</dbReference>
<accession>A0ABS0H3E3</accession>
<keyword evidence="5 6" id="KW-0456">Lyase</keyword>
<evidence type="ECO:0000256" key="5">
    <source>
        <dbReference type="ARBA" id="ARBA00023239"/>
    </source>
</evidence>
<dbReference type="InterPro" id="IPR021115">
    <property type="entry name" value="Pyridoxal-P_BS"/>
</dbReference>
<evidence type="ECO:0000256" key="1">
    <source>
        <dbReference type="ARBA" id="ARBA00001933"/>
    </source>
</evidence>
<dbReference type="InterPro" id="IPR002129">
    <property type="entry name" value="PyrdxlP-dep_de-COase"/>
</dbReference>
<dbReference type="PANTHER" id="PTHR46101:SF2">
    <property type="entry name" value="SERINE DECARBOXYLASE"/>
    <property type="match status" value="1"/>
</dbReference>
<protein>
    <submittedName>
        <fullName evidence="8">Histidine decarboxylase</fullName>
        <ecNumber evidence="8">4.1.1.22</ecNumber>
    </submittedName>
</protein>
<dbReference type="GO" id="GO:0004398">
    <property type="term" value="F:histidine decarboxylase activity"/>
    <property type="evidence" value="ECO:0007669"/>
    <property type="project" value="UniProtKB-EC"/>
</dbReference>
<comment type="caution">
    <text evidence="8">The sequence shown here is derived from an EMBL/GenBank/DDBJ whole genome shotgun (WGS) entry which is preliminary data.</text>
</comment>
<dbReference type="EMBL" id="JADPUN010000247">
    <property type="protein sequence ID" value="MBF9132728.1"/>
    <property type="molecule type" value="Genomic_DNA"/>
</dbReference>
<keyword evidence="9" id="KW-1185">Reference proteome</keyword>
<evidence type="ECO:0000313" key="8">
    <source>
        <dbReference type="EMBL" id="MBF9132728.1"/>
    </source>
</evidence>
<dbReference type="InterPro" id="IPR015424">
    <property type="entry name" value="PyrdxlP-dep_Trfase"/>
</dbReference>
<comment type="similarity">
    <text evidence="2 6">Belongs to the group II decarboxylase family.</text>
</comment>